<comment type="caution">
    <text evidence="2">The sequence shown here is derived from an EMBL/GenBank/DDBJ whole genome shotgun (WGS) entry which is preliminary data.</text>
</comment>
<proteinExistence type="predicted"/>
<gene>
    <name evidence="2" type="ORF">V6590_03070</name>
</gene>
<evidence type="ECO:0000256" key="1">
    <source>
        <dbReference type="SAM" id="MobiDB-lite"/>
    </source>
</evidence>
<name>A0ABU8BQY6_9RHOB</name>
<accession>A0ABU8BQY6</accession>
<sequence>MTAWWPFNRGASERKSVTELSLSQLSGLMGWIGWGTASGQTVSPLTALDVTAVFCAARVIAEGIGQMPVRVVEDVANGDGLPRLRMRQDHWAHRLLAIKPNDWQTGYEFREGMVFNAALAGGALAIKNTVNGQVRELLPVPPGAWSIEQRSDYSLRIRVDYSDKTHGYFELDQVFYLRGPSIDGFRGLPAIRAAREAIGLSRVLERQQARLAGNGGKPSGVLSFTLPLSGEAKEKLRDTWQQRYGPDGEGGIAVLDGDAKFHSMTMTNVDAQYIETRRLQIEEIARAFRVQPIMLMQADKAATFASAEQMFRNHVIHTLGPWVARWEESCARDILSHAEGLRVDLDERNLLRGDFKDQAEYYAKALGAGGTPAWMTQNEIRAEVGLNPVDDPAANRLSAGAMNPQGGNDGSV</sequence>
<dbReference type="InterPro" id="IPR006944">
    <property type="entry name" value="Phage/GTA_portal"/>
</dbReference>
<dbReference type="Proteomes" id="UP001431963">
    <property type="component" value="Unassembled WGS sequence"/>
</dbReference>
<dbReference type="EMBL" id="JBALHR010000001">
    <property type="protein sequence ID" value="MEH7827116.1"/>
    <property type="molecule type" value="Genomic_DNA"/>
</dbReference>
<feature type="region of interest" description="Disordered" evidence="1">
    <location>
        <begin position="391"/>
        <end position="412"/>
    </location>
</feature>
<dbReference type="NCBIfam" id="TIGR01537">
    <property type="entry name" value="portal_HK97"/>
    <property type="match status" value="1"/>
</dbReference>
<evidence type="ECO:0000313" key="2">
    <source>
        <dbReference type="EMBL" id="MEH7827116.1"/>
    </source>
</evidence>
<reference evidence="2" key="1">
    <citation type="submission" date="2024-02" db="EMBL/GenBank/DDBJ databases">
        <title>Genome sequences of strain Gemmobacter sp. JM10B15.</title>
        <authorList>
            <person name="Zhang M."/>
        </authorList>
    </citation>
    <scope>NUCLEOTIDE SEQUENCE</scope>
    <source>
        <strain evidence="2">JM10B15</strain>
    </source>
</reference>
<evidence type="ECO:0000313" key="3">
    <source>
        <dbReference type="Proteomes" id="UP001431963"/>
    </source>
</evidence>
<dbReference type="InterPro" id="IPR006427">
    <property type="entry name" value="Portal_HK97"/>
</dbReference>
<protein>
    <submittedName>
        <fullName evidence="2">Phage portal protein</fullName>
    </submittedName>
</protein>
<dbReference type="Gene3D" id="3.30.1120.70">
    <property type="match status" value="1"/>
</dbReference>
<keyword evidence="3" id="KW-1185">Reference proteome</keyword>
<dbReference type="Gene3D" id="3.40.140.120">
    <property type="match status" value="1"/>
</dbReference>
<organism evidence="2 3">
    <name type="scientific">Gemmobacter denitrificans</name>
    <dbReference type="NCBI Taxonomy" id="3123040"/>
    <lineage>
        <taxon>Bacteria</taxon>
        <taxon>Pseudomonadati</taxon>
        <taxon>Pseudomonadota</taxon>
        <taxon>Alphaproteobacteria</taxon>
        <taxon>Rhodobacterales</taxon>
        <taxon>Paracoccaceae</taxon>
        <taxon>Gemmobacter</taxon>
    </lineage>
</organism>
<dbReference type="Gene3D" id="1.20.1270.210">
    <property type="match status" value="1"/>
</dbReference>
<dbReference type="Pfam" id="PF04860">
    <property type="entry name" value="Phage_portal"/>
    <property type="match status" value="1"/>
</dbReference>